<keyword evidence="7" id="KW-1185">Reference proteome</keyword>
<dbReference type="InterPro" id="IPR003591">
    <property type="entry name" value="Leu-rich_rpt_typical-subtyp"/>
</dbReference>
<feature type="chain" id="PRO_5035226511" evidence="5">
    <location>
        <begin position="22"/>
        <end position="867"/>
    </location>
</feature>
<evidence type="ECO:0000313" key="7">
    <source>
        <dbReference type="Proteomes" id="UP000747542"/>
    </source>
</evidence>
<gene>
    <name evidence="6" type="primary">Igfals-L4</name>
    <name evidence="6" type="ORF">Hamer_G012664</name>
</gene>
<dbReference type="AlphaFoldDB" id="A0A8J5JSC2"/>
<keyword evidence="2 5" id="KW-0732">Signal</keyword>
<dbReference type="Pfam" id="PF13855">
    <property type="entry name" value="LRR_8"/>
    <property type="match status" value="2"/>
</dbReference>
<dbReference type="Pfam" id="PF00560">
    <property type="entry name" value="LRR_1"/>
    <property type="match status" value="1"/>
</dbReference>
<dbReference type="PROSITE" id="PS51450">
    <property type="entry name" value="LRR"/>
    <property type="match status" value="3"/>
</dbReference>
<comment type="caution">
    <text evidence="6">The sequence shown here is derived from an EMBL/GenBank/DDBJ whole genome shotgun (WGS) entry which is preliminary data.</text>
</comment>
<keyword evidence="4" id="KW-0175">Coiled coil</keyword>
<evidence type="ECO:0000256" key="1">
    <source>
        <dbReference type="ARBA" id="ARBA00022614"/>
    </source>
</evidence>
<feature type="signal peptide" evidence="5">
    <location>
        <begin position="1"/>
        <end position="21"/>
    </location>
</feature>
<dbReference type="Proteomes" id="UP000747542">
    <property type="component" value="Unassembled WGS sequence"/>
</dbReference>
<evidence type="ECO:0000256" key="2">
    <source>
        <dbReference type="ARBA" id="ARBA00022729"/>
    </source>
</evidence>
<evidence type="ECO:0000256" key="3">
    <source>
        <dbReference type="ARBA" id="ARBA00022737"/>
    </source>
</evidence>
<sequence length="867" mass="97656">MGKRNLLNLLCVFSVVVRGWAAPSELCPRECTCEDAPLKDASFVLTWMTSWGEDDLPEVHPNEVIEAGDMVTSTTAGEAGVDVNMVGLHVTCALMPETNLTTLFHAIPARAMVLTVLQATGSDLVVVEAGQLTPLKELKALHLQGYARHHASQVSGYFSNRVRQMVQHKEEVKKMEEEDDQDLLLAISEDALMPLTNLQLLDLQYVRLVAAMEGGRLRRQTDPLSTTTLLDMPLPYFLSLSDQIQDLDLPPELLSKLPPSPPAEQAYQEFEFVMLDDDEDNVVPYEVFKSETDIVLAPFMAQTQLRYLRVAHAKLDCVGPELLTGLSNLHTLTLEHNKIKILPPAMFTPSAHIRHLSLAHNNILALEGDSFTGLEKLLTLDLDYNKLDSLGPASFPRLPCLATLRLLGNPLTHIFPFTFANVNATENLLLGSSQVSAEIHIDTFKQLGSLTVLQLENTTLLSLSRALLEGMPDLKELTIHGHIPSIDFDAFTATPNLESLTLSNCHLARLSLDAFFGLKSLRFLDLSHNGLMELSPGTFDHLSSLRELYLHHNNLTTLPPGIFLPLPAKLVQLQENPWHCTCDLLQLRPAVTNKVRQTGYTTCRWEEKQGTVCTNNSPIRLRFDSRVAPLCATPLHHSRQDVHHVTSRRLKCPKHLWNPRPAPFRDTLRDTLRRLDDLNVNSLNERKAEVPLAEDEPTWLPLTAFSSPPHDMKDLLEIAESEMPEEAFAPLTDEYYEGTEGVKEDVGEEKHEEEDNLLIVQLTPDQAALSPGFSENNTTTTPLNSYRLEKQKLKAKLKADRERRLRARQAMKQQQKLKLLAEKRKIKAQMEAEQRRDQHRKEAEMREIMKEELLKQRMTARQSTLLS</sequence>
<protein>
    <submittedName>
        <fullName evidence="6">Insulin-like growth factor-binding protein complex acid labile subunit-like 4</fullName>
    </submittedName>
</protein>
<keyword evidence="1" id="KW-0433">Leucine-rich repeat</keyword>
<dbReference type="InterPro" id="IPR050541">
    <property type="entry name" value="LRR_TM_domain-containing"/>
</dbReference>
<evidence type="ECO:0000256" key="5">
    <source>
        <dbReference type="SAM" id="SignalP"/>
    </source>
</evidence>
<dbReference type="GO" id="GO:0005886">
    <property type="term" value="C:plasma membrane"/>
    <property type="evidence" value="ECO:0007669"/>
    <property type="project" value="TreeGrafter"/>
</dbReference>
<evidence type="ECO:0000313" key="6">
    <source>
        <dbReference type="EMBL" id="KAG7160124.1"/>
    </source>
</evidence>
<proteinExistence type="predicted"/>
<organism evidence="6 7">
    <name type="scientific">Homarus americanus</name>
    <name type="common">American lobster</name>
    <dbReference type="NCBI Taxonomy" id="6706"/>
    <lineage>
        <taxon>Eukaryota</taxon>
        <taxon>Metazoa</taxon>
        <taxon>Ecdysozoa</taxon>
        <taxon>Arthropoda</taxon>
        <taxon>Crustacea</taxon>
        <taxon>Multicrustacea</taxon>
        <taxon>Malacostraca</taxon>
        <taxon>Eumalacostraca</taxon>
        <taxon>Eucarida</taxon>
        <taxon>Decapoda</taxon>
        <taxon>Pleocyemata</taxon>
        <taxon>Astacidea</taxon>
        <taxon>Nephropoidea</taxon>
        <taxon>Nephropidae</taxon>
        <taxon>Homarus</taxon>
    </lineage>
</organism>
<dbReference type="SMART" id="SM00369">
    <property type="entry name" value="LRR_TYP"/>
    <property type="match status" value="8"/>
</dbReference>
<reference evidence="6" key="1">
    <citation type="journal article" date="2021" name="Sci. Adv.">
        <title>The American lobster genome reveals insights on longevity, neural, and immune adaptations.</title>
        <authorList>
            <person name="Polinski J.M."/>
            <person name="Zimin A.V."/>
            <person name="Clark K.F."/>
            <person name="Kohn A.B."/>
            <person name="Sadowski N."/>
            <person name="Timp W."/>
            <person name="Ptitsyn A."/>
            <person name="Khanna P."/>
            <person name="Romanova D.Y."/>
            <person name="Williams P."/>
            <person name="Greenwood S.J."/>
            <person name="Moroz L.L."/>
            <person name="Walt D.R."/>
            <person name="Bodnar A.G."/>
        </authorList>
    </citation>
    <scope>NUCLEOTIDE SEQUENCE</scope>
    <source>
        <strain evidence="6">GMGI-L3</strain>
    </source>
</reference>
<name>A0A8J5JSC2_HOMAM</name>
<evidence type="ECO:0000256" key="4">
    <source>
        <dbReference type="SAM" id="Coils"/>
    </source>
</evidence>
<dbReference type="PANTHER" id="PTHR24369">
    <property type="entry name" value="ANTIGEN BSP, PUTATIVE-RELATED"/>
    <property type="match status" value="1"/>
</dbReference>
<dbReference type="EMBL" id="JAHLQT010031643">
    <property type="protein sequence ID" value="KAG7160124.1"/>
    <property type="molecule type" value="Genomic_DNA"/>
</dbReference>
<feature type="coiled-coil region" evidence="4">
    <location>
        <begin position="783"/>
        <end position="836"/>
    </location>
</feature>
<accession>A0A8J5JSC2</accession>
<keyword evidence="3" id="KW-0677">Repeat</keyword>
<dbReference type="OrthoDB" id="2020019at2759"/>
<dbReference type="PANTHER" id="PTHR24369:SF210">
    <property type="entry name" value="CHAOPTIN-RELATED"/>
    <property type="match status" value="1"/>
</dbReference>
<dbReference type="InterPro" id="IPR001611">
    <property type="entry name" value="Leu-rich_rpt"/>
</dbReference>